<dbReference type="InterPro" id="IPR051698">
    <property type="entry name" value="Transposase_11-like"/>
</dbReference>
<dbReference type="RefSeq" id="WP_345335064.1">
    <property type="nucleotide sequence ID" value="NZ_BAABJZ010000041.1"/>
</dbReference>
<comment type="caution">
    <text evidence="3">The sequence shown here is derived from an EMBL/GenBank/DDBJ whole genome shotgun (WGS) entry which is preliminary data.</text>
</comment>
<keyword evidence="4" id="KW-1185">Reference proteome</keyword>
<sequence>MDIETIKQHFIIIQDGRQSAKVDYPLFDVLFGALCAVIAGARGWTDIREYVLGHHDWFLQQKLFENGVPVDDTFARLLAAVEPQAFRECFLSWMRAVHRLTQGEIVAIDGKTLRGSYNREDRYSTIHMISAYASANQLVLGQMKTDDKSNEITAIPELIKMLDLRGALVTIDAMACQTKIAKTIIDQGGDYLLAVKGNQDTLAKAVRAAFAPCRQAPFDKEQWLTEKHHGRVESRTCHVLSATELTGDFSAWTGLKSIVMVENFRAEKGHAPAMEYRYYISSKELTVEQAGQAIRAHWGIESMHWILDVSFQEDACQIYRENAAENLAGLRHMALNMLRAEGTKISVPMKQKRCMMNTGFLEGVLQTGFVSMAN</sequence>
<evidence type="ECO:0000259" key="2">
    <source>
        <dbReference type="Pfam" id="PF13808"/>
    </source>
</evidence>
<dbReference type="InterPro" id="IPR002559">
    <property type="entry name" value="Transposase_11"/>
</dbReference>
<dbReference type="NCBIfam" id="NF033564">
    <property type="entry name" value="transpos_ISAs1"/>
    <property type="match status" value="1"/>
</dbReference>
<evidence type="ECO:0000313" key="3">
    <source>
        <dbReference type="EMBL" id="GAA4884740.1"/>
    </source>
</evidence>
<feature type="domain" description="H repeat-associated protein N-terminal" evidence="2">
    <location>
        <begin position="8"/>
        <end position="94"/>
    </location>
</feature>
<feature type="domain" description="Transposase IS4-like" evidence="1">
    <location>
        <begin position="103"/>
        <end position="337"/>
    </location>
</feature>
<dbReference type="Pfam" id="PF13808">
    <property type="entry name" value="DDE_Tnp_1_assoc"/>
    <property type="match status" value="1"/>
</dbReference>
<accession>A0ABP9ETC0</accession>
<dbReference type="InterPro" id="IPR032806">
    <property type="entry name" value="YbfD_N"/>
</dbReference>
<evidence type="ECO:0000259" key="1">
    <source>
        <dbReference type="Pfam" id="PF01609"/>
    </source>
</evidence>
<dbReference type="PANTHER" id="PTHR30298">
    <property type="entry name" value="H REPEAT-ASSOCIATED PREDICTED TRANSPOSASE"/>
    <property type="match status" value="1"/>
</dbReference>
<name>A0ABP9ETC0_9GAMM</name>
<evidence type="ECO:0000313" key="4">
    <source>
        <dbReference type="Proteomes" id="UP001499988"/>
    </source>
</evidence>
<reference evidence="4" key="1">
    <citation type="journal article" date="2019" name="Int. J. Syst. Evol. Microbiol.">
        <title>The Global Catalogue of Microorganisms (GCM) 10K type strain sequencing project: providing services to taxonomists for standard genome sequencing and annotation.</title>
        <authorList>
            <consortium name="The Broad Institute Genomics Platform"/>
            <consortium name="The Broad Institute Genome Sequencing Center for Infectious Disease"/>
            <person name="Wu L."/>
            <person name="Ma J."/>
        </authorList>
    </citation>
    <scope>NUCLEOTIDE SEQUENCE [LARGE SCALE GENOMIC DNA]</scope>
    <source>
        <strain evidence="4">JCM 18401</strain>
    </source>
</reference>
<dbReference type="EMBL" id="BAABJZ010000041">
    <property type="protein sequence ID" value="GAA4884740.1"/>
    <property type="molecule type" value="Genomic_DNA"/>
</dbReference>
<dbReference type="Pfam" id="PF01609">
    <property type="entry name" value="DDE_Tnp_1"/>
    <property type="match status" value="1"/>
</dbReference>
<dbReference type="InterPro" id="IPR047647">
    <property type="entry name" value="ISAs1_transpos"/>
</dbReference>
<protein>
    <submittedName>
        <fullName evidence="3">ISAs1-like element ISSod22 family transposase</fullName>
    </submittedName>
</protein>
<gene>
    <name evidence="3" type="ORF">GCM10023333_18290</name>
</gene>
<dbReference type="Proteomes" id="UP001499988">
    <property type="component" value="Unassembled WGS sequence"/>
</dbReference>
<proteinExistence type="predicted"/>
<dbReference type="PANTHER" id="PTHR30298:SF0">
    <property type="entry name" value="PROTEIN YBFL-RELATED"/>
    <property type="match status" value="1"/>
</dbReference>
<organism evidence="3 4">
    <name type="scientific">Ferrimonas pelagia</name>
    <dbReference type="NCBI Taxonomy" id="1177826"/>
    <lineage>
        <taxon>Bacteria</taxon>
        <taxon>Pseudomonadati</taxon>
        <taxon>Pseudomonadota</taxon>
        <taxon>Gammaproteobacteria</taxon>
        <taxon>Alteromonadales</taxon>
        <taxon>Ferrimonadaceae</taxon>
        <taxon>Ferrimonas</taxon>
    </lineage>
</organism>